<evidence type="ECO:0000259" key="2">
    <source>
        <dbReference type="SMART" id="SM00943"/>
    </source>
</evidence>
<dbReference type="Pfam" id="PF09250">
    <property type="entry name" value="Prim-Pol"/>
    <property type="match status" value="1"/>
</dbReference>
<evidence type="ECO:0000313" key="3">
    <source>
        <dbReference type="EMBL" id="PMP94044.1"/>
    </source>
</evidence>
<reference evidence="3 4" key="1">
    <citation type="submission" date="2018-01" db="EMBL/GenBank/DDBJ databases">
        <title>Metagenomic assembled genomes from two thermal pools in the Uzon Caldera, Kamchatka, Russia.</title>
        <authorList>
            <person name="Wilkins L."/>
            <person name="Ettinger C."/>
        </authorList>
    </citation>
    <scope>NUCLEOTIDE SEQUENCE [LARGE SCALE GENOMIC DNA]</scope>
    <source>
        <strain evidence="3">ARK-04</strain>
    </source>
</reference>
<feature type="domain" description="DNA primase/polymerase bifunctional N-terminal" evidence="2">
    <location>
        <begin position="9"/>
        <end position="142"/>
    </location>
</feature>
<dbReference type="CDD" id="cd04859">
    <property type="entry name" value="Prim_Pol"/>
    <property type="match status" value="1"/>
</dbReference>
<evidence type="ECO:0008006" key="5">
    <source>
        <dbReference type="Google" id="ProtNLM"/>
    </source>
</evidence>
<accession>A0A2N7Q7G3</accession>
<dbReference type="EMBL" id="PNJD01000428">
    <property type="protein sequence ID" value="PMP94044.1"/>
    <property type="molecule type" value="Genomic_DNA"/>
</dbReference>
<dbReference type="InterPro" id="IPR015330">
    <property type="entry name" value="DNA_primase/pol_bifunc_N"/>
</dbReference>
<proteinExistence type="predicted"/>
<feature type="domain" description="Primase C-terminal 1" evidence="1">
    <location>
        <begin position="178"/>
        <end position="240"/>
    </location>
</feature>
<comment type="caution">
    <text evidence="3">The sequence shown here is derived from an EMBL/GenBank/DDBJ whole genome shotgun (WGS) entry which is preliminary data.</text>
</comment>
<dbReference type="Proteomes" id="UP000235619">
    <property type="component" value="Unassembled WGS sequence"/>
</dbReference>
<dbReference type="Gene3D" id="3.30.720.160">
    <property type="entry name" value="Bifunctional DNA primase/polymerase, N-terminal"/>
    <property type="match status" value="1"/>
</dbReference>
<evidence type="ECO:0000313" key="4">
    <source>
        <dbReference type="Proteomes" id="UP000235619"/>
    </source>
</evidence>
<sequence length="323" mass="37529">MNKKTLVQALKYLDLNFSIIPIVYKQKKPLISWKKYQGKLPTKEEVLSWFKNETPLNLAVITGRVSKLVVIDVDNKDALPDWLKNTETWIAKTSRGYHFYFRINNEYIPTAKLAKGIDLKGEGSYVLLPESLHPSGTTYKWIKFVKKLQEPASFDLVKEKVLEYLRLKENETSEPLSELYKGVEEGRRNVSLTRIAGSLFADGLNDEEVYEILKVINERNIPPLPEKEVKLIVKSISKRRKIFLKEKERIVSIFMQALLKKAKEDQQFAYLMKKAVNSVEFLEHGLPEKDSKFFEKEIGKILFPEIVKAFRGMSRKNLKQENT</sequence>
<dbReference type="InterPro" id="IPR014820">
    <property type="entry name" value="PriCT_1"/>
</dbReference>
<dbReference type="Pfam" id="PF08708">
    <property type="entry name" value="PriCT_1"/>
    <property type="match status" value="1"/>
</dbReference>
<organism evidence="3 4">
    <name type="scientific">Thermodesulfobacterium geofontis</name>
    <dbReference type="NCBI Taxonomy" id="1295609"/>
    <lineage>
        <taxon>Bacteria</taxon>
        <taxon>Pseudomonadati</taxon>
        <taxon>Thermodesulfobacteriota</taxon>
        <taxon>Thermodesulfobacteria</taxon>
        <taxon>Thermodesulfobacteriales</taxon>
        <taxon>Thermodesulfobacteriaceae</taxon>
        <taxon>Thermodesulfobacterium</taxon>
    </lineage>
</organism>
<dbReference type="SMART" id="SM00942">
    <property type="entry name" value="PriCT_1"/>
    <property type="match status" value="1"/>
</dbReference>
<dbReference type="SMART" id="SM00943">
    <property type="entry name" value="Prim-Pol"/>
    <property type="match status" value="1"/>
</dbReference>
<gene>
    <name evidence="3" type="ORF">C0169_07030</name>
</gene>
<protein>
    <recommendedName>
        <fullName evidence="5">DNA primase/polymerase bifunctional N-terminal domain-containing protein</fullName>
    </recommendedName>
</protein>
<dbReference type="SUPFAM" id="SSF56747">
    <property type="entry name" value="Prim-pol domain"/>
    <property type="match status" value="1"/>
</dbReference>
<evidence type="ECO:0000259" key="1">
    <source>
        <dbReference type="SMART" id="SM00942"/>
    </source>
</evidence>
<name>A0A2N7Q7G3_9BACT</name>
<dbReference type="AlphaFoldDB" id="A0A2N7Q7G3"/>